<dbReference type="AlphaFoldDB" id="A0A8C1TEW0"/>
<dbReference type="PANTHER" id="PTHR45784">
    <property type="entry name" value="C-TYPE LECTIN DOMAIN FAMILY 20 MEMBER A-RELATED"/>
    <property type="match status" value="1"/>
</dbReference>
<evidence type="ECO:0000313" key="4">
    <source>
        <dbReference type="Proteomes" id="UP000694700"/>
    </source>
</evidence>
<reference evidence="3" key="1">
    <citation type="submission" date="2025-08" db="UniProtKB">
        <authorList>
            <consortium name="Ensembl"/>
        </authorList>
    </citation>
    <scope>IDENTIFICATION</scope>
</reference>
<dbReference type="Ensembl" id="ENSCCRT00015020755.1">
    <property type="protein sequence ID" value="ENSCCRP00015020028.1"/>
    <property type="gene ID" value="ENSCCRG00015008693.1"/>
</dbReference>
<dbReference type="PANTHER" id="PTHR45784:SF5">
    <property type="entry name" value="C-TYPE LECTIN DOMAIN FAMILY 20 MEMBER A-RELATED"/>
    <property type="match status" value="1"/>
</dbReference>
<name>A0A8C1TEW0_CYPCA</name>
<feature type="domain" description="C-type lectin" evidence="2">
    <location>
        <begin position="46"/>
        <end position="153"/>
    </location>
</feature>
<feature type="signal peptide" evidence="1">
    <location>
        <begin position="1"/>
        <end position="19"/>
    </location>
</feature>
<dbReference type="SMART" id="SM00034">
    <property type="entry name" value="CLECT"/>
    <property type="match status" value="1"/>
</dbReference>
<keyword evidence="1" id="KW-0732">Signal</keyword>
<dbReference type="InterPro" id="IPR016186">
    <property type="entry name" value="C-type_lectin-like/link_sf"/>
</dbReference>
<dbReference type="SUPFAM" id="SSF56436">
    <property type="entry name" value="C-type lectin-like"/>
    <property type="match status" value="1"/>
</dbReference>
<protein>
    <recommendedName>
        <fullName evidence="2">C-type lectin domain-containing protein</fullName>
    </recommendedName>
</protein>
<evidence type="ECO:0000259" key="2">
    <source>
        <dbReference type="PROSITE" id="PS50041"/>
    </source>
</evidence>
<proteinExistence type="predicted"/>
<dbReference type="Gene3D" id="3.10.100.10">
    <property type="entry name" value="Mannose-Binding Protein A, subunit A"/>
    <property type="match status" value="1"/>
</dbReference>
<sequence>IPRSSCAILSCCLLTVIIRIPHHLTTILDFCLPRFCSFTGGISREYVVIQEQMTWKQAQVYCTANHIDLATVQSDEDWANLRDVVQKMTKTAWIGLYNDINSWQWSYQNKEIAFRSWSSGEPNNYGGYEACGLTYGSSWNDYDCNSLLPFFCFNAVALQD</sequence>
<evidence type="ECO:0000256" key="1">
    <source>
        <dbReference type="SAM" id="SignalP"/>
    </source>
</evidence>
<organism evidence="3 4">
    <name type="scientific">Cyprinus carpio</name>
    <name type="common">Common carp</name>
    <dbReference type="NCBI Taxonomy" id="7962"/>
    <lineage>
        <taxon>Eukaryota</taxon>
        <taxon>Metazoa</taxon>
        <taxon>Chordata</taxon>
        <taxon>Craniata</taxon>
        <taxon>Vertebrata</taxon>
        <taxon>Euteleostomi</taxon>
        <taxon>Actinopterygii</taxon>
        <taxon>Neopterygii</taxon>
        <taxon>Teleostei</taxon>
        <taxon>Ostariophysi</taxon>
        <taxon>Cypriniformes</taxon>
        <taxon>Cyprinidae</taxon>
        <taxon>Cyprininae</taxon>
        <taxon>Cyprinus</taxon>
    </lineage>
</organism>
<evidence type="ECO:0000313" key="3">
    <source>
        <dbReference type="Ensembl" id="ENSCCRP00015020028.1"/>
    </source>
</evidence>
<dbReference type="InterPro" id="IPR001304">
    <property type="entry name" value="C-type_lectin-like"/>
</dbReference>
<dbReference type="Pfam" id="PF00059">
    <property type="entry name" value="Lectin_C"/>
    <property type="match status" value="1"/>
</dbReference>
<dbReference type="InterPro" id="IPR016187">
    <property type="entry name" value="CTDL_fold"/>
</dbReference>
<dbReference type="PROSITE" id="PS50041">
    <property type="entry name" value="C_TYPE_LECTIN_2"/>
    <property type="match status" value="1"/>
</dbReference>
<feature type="chain" id="PRO_5034537738" description="C-type lectin domain-containing protein" evidence="1">
    <location>
        <begin position="20"/>
        <end position="160"/>
    </location>
</feature>
<dbReference type="Proteomes" id="UP000694700">
    <property type="component" value="Unplaced"/>
</dbReference>
<accession>A0A8C1TEW0</accession>